<sequence length="420" mass="47621">MAEFLSLILGLKRRRPVPEIASSPPAESVILDSEPNSDEELVNNKRQRTGSVSSQDNDDDGSVLSVDLVSSEYNHNIGSPISPTLSTSMALPEDENRELATQSELLLGNQEPTYPEEAASCLPGNGENNTMATGKMVRADDASNEAQGDPHNKGKDNKNRHDEMDGMGWTREERATFFTAIRRGYDHPFAIHKKLKGAKTLGEIGEYMFALDCALETLKKRNPKDLEDTTKKRVLLPLEAKETPQDTIDDEEEKSQWYAKESDAFWLKTRKAGYPLPAYDKRYISKEKKALLSIFNADMAQEIFILFSIYNNPDAVFLQKSWYEFYKLLRTFIAKLIRDIYIYRISAKTASGNIVKEPIIIKTEDVQKICQLSKRSISKHDYFEDLIRRVKNKESMYQDVVLDEGSDAPSSEESGYEEES</sequence>
<dbReference type="Proteomes" id="UP001150538">
    <property type="component" value="Unassembled WGS sequence"/>
</dbReference>
<dbReference type="EMBL" id="JANBPU010000001">
    <property type="protein sequence ID" value="KAJ1922160.1"/>
    <property type="molecule type" value="Genomic_DNA"/>
</dbReference>
<evidence type="ECO:0000256" key="1">
    <source>
        <dbReference type="SAM" id="MobiDB-lite"/>
    </source>
</evidence>
<feature type="compositionally biased region" description="Basic and acidic residues" evidence="1">
    <location>
        <begin position="148"/>
        <end position="165"/>
    </location>
</feature>
<feature type="region of interest" description="Disordered" evidence="1">
    <location>
        <begin position="398"/>
        <end position="420"/>
    </location>
</feature>
<evidence type="ECO:0000313" key="2">
    <source>
        <dbReference type="EMBL" id="KAJ1922160.1"/>
    </source>
</evidence>
<evidence type="ECO:0000313" key="3">
    <source>
        <dbReference type="Proteomes" id="UP001150538"/>
    </source>
</evidence>
<name>A0A9W8A3S8_9FUNG</name>
<feature type="region of interest" description="Disordered" evidence="1">
    <location>
        <begin position="17"/>
        <end position="63"/>
    </location>
</feature>
<accession>A0A9W8A3S8</accession>
<dbReference type="AlphaFoldDB" id="A0A9W8A3S8"/>
<gene>
    <name evidence="2" type="ORF">H4219_000022</name>
</gene>
<feature type="region of interest" description="Disordered" evidence="1">
    <location>
        <begin position="141"/>
        <end position="165"/>
    </location>
</feature>
<reference evidence="2" key="1">
    <citation type="submission" date="2022-07" db="EMBL/GenBank/DDBJ databases">
        <title>Phylogenomic reconstructions and comparative analyses of Kickxellomycotina fungi.</title>
        <authorList>
            <person name="Reynolds N.K."/>
            <person name="Stajich J.E."/>
            <person name="Barry K."/>
            <person name="Grigoriev I.V."/>
            <person name="Crous P."/>
            <person name="Smith M.E."/>
        </authorList>
    </citation>
    <scope>NUCLEOTIDE SEQUENCE</scope>
    <source>
        <strain evidence="2">NBRC 100468</strain>
    </source>
</reference>
<keyword evidence="3" id="KW-1185">Reference proteome</keyword>
<protein>
    <submittedName>
        <fullName evidence="2">Uncharacterized protein</fullName>
    </submittedName>
</protein>
<comment type="caution">
    <text evidence="2">The sequence shown here is derived from an EMBL/GenBank/DDBJ whole genome shotgun (WGS) entry which is preliminary data.</text>
</comment>
<organism evidence="2 3">
    <name type="scientific">Mycoemilia scoparia</name>
    <dbReference type="NCBI Taxonomy" id="417184"/>
    <lineage>
        <taxon>Eukaryota</taxon>
        <taxon>Fungi</taxon>
        <taxon>Fungi incertae sedis</taxon>
        <taxon>Zoopagomycota</taxon>
        <taxon>Kickxellomycotina</taxon>
        <taxon>Kickxellomycetes</taxon>
        <taxon>Kickxellales</taxon>
        <taxon>Kickxellaceae</taxon>
        <taxon>Mycoemilia</taxon>
    </lineage>
</organism>
<proteinExistence type="predicted"/>